<dbReference type="Pfam" id="PF07808">
    <property type="entry name" value="RED_N"/>
    <property type="match status" value="1"/>
</dbReference>
<evidence type="ECO:0000256" key="3">
    <source>
        <dbReference type="ARBA" id="ARBA00010872"/>
    </source>
</evidence>
<evidence type="ECO:0000256" key="15">
    <source>
        <dbReference type="PIRSR" id="PIRSR600246-1"/>
    </source>
</evidence>
<dbReference type="SUPFAM" id="SSF56235">
    <property type="entry name" value="N-terminal nucleophile aminohydrolases (Ntn hydrolases)"/>
    <property type="match status" value="1"/>
</dbReference>
<keyword evidence="19" id="KW-0732">Signal</keyword>
<comment type="catalytic activity">
    <reaction evidence="9">
        <text>N(4)-(beta-N-acetyl-D-glucosaminyl)-L-asparagine + H2O = N-acetyl-beta-D-glucosaminylamine + L-aspartate + H(+)</text>
        <dbReference type="Rhea" id="RHEA:11544"/>
        <dbReference type="ChEBI" id="CHEBI:15377"/>
        <dbReference type="ChEBI" id="CHEBI:15378"/>
        <dbReference type="ChEBI" id="CHEBI:15947"/>
        <dbReference type="ChEBI" id="CHEBI:29991"/>
        <dbReference type="ChEBI" id="CHEBI:58080"/>
        <dbReference type="EC" id="3.5.1.26"/>
    </reaction>
</comment>
<evidence type="ECO:0000256" key="10">
    <source>
        <dbReference type="ARBA" id="ARBA00053295"/>
    </source>
</evidence>
<dbReference type="InterPro" id="IPR000246">
    <property type="entry name" value="Peptidase_T2"/>
</dbReference>
<dbReference type="InterPro" id="IPR039896">
    <property type="entry name" value="Red-like"/>
</dbReference>
<evidence type="ECO:0000256" key="12">
    <source>
        <dbReference type="ARBA" id="ARBA00078726"/>
    </source>
</evidence>
<dbReference type="GO" id="GO:0006508">
    <property type="term" value="P:proteolysis"/>
    <property type="evidence" value="ECO:0007669"/>
    <property type="project" value="UniProtKB-KW"/>
</dbReference>
<feature type="domain" description="RED-like N-terminal" evidence="21">
    <location>
        <begin position="453"/>
        <end position="683"/>
    </location>
</feature>
<evidence type="ECO:0000256" key="7">
    <source>
        <dbReference type="ARBA" id="ARBA00022813"/>
    </source>
</evidence>
<feature type="binding site" evidence="16">
    <location>
        <begin position="264"/>
        <end position="267"/>
    </location>
    <ligand>
        <name>substrate</name>
    </ligand>
</feature>
<organism evidence="23">
    <name type="scientific">Camponotus floridanus</name>
    <name type="common">Florida carpenter ant</name>
    <dbReference type="NCBI Taxonomy" id="104421"/>
    <lineage>
        <taxon>Eukaryota</taxon>
        <taxon>Metazoa</taxon>
        <taxon>Ecdysozoa</taxon>
        <taxon>Arthropoda</taxon>
        <taxon>Hexapoda</taxon>
        <taxon>Insecta</taxon>
        <taxon>Pterygota</taxon>
        <taxon>Neoptera</taxon>
        <taxon>Endopterygota</taxon>
        <taxon>Hymenoptera</taxon>
        <taxon>Apocrita</taxon>
        <taxon>Aculeata</taxon>
        <taxon>Formicoidea</taxon>
        <taxon>Formicidae</taxon>
        <taxon>Formicinae</taxon>
        <taxon>Camponotus</taxon>
    </lineage>
</organism>
<dbReference type="InParanoid" id="E2A3S3"/>
<dbReference type="Proteomes" id="UP000000311">
    <property type="component" value="Unassembled WGS sequence"/>
</dbReference>
<feature type="region of interest" description="Disordered" evidence="18">
    <location>
        <begin position="558"/>
        <end position="588"/>
    </location>
</feature>
<evidence type="ECO:0000256" key="6">
    <source>
        <dbReference type="ARBA" id="ARBA00022801"/>
    </source>
</evidence>
<keyword evidence="5" id="KW-0677">Repeat</keyword>
<comment type="function">
    <text evidence="10">Cleaves the GlcNAc-Asn bond which joins oligosaccharides to the peptide of asparagine-linked glycoproteins.</text>
</comment>
<gene>
    <name evidence="22" type="ORF">EAG_03970</name>
</gene>
<keyword evidence="23" id="KW-1185">Reference proteome</keyword>
<keyword evidence="7" id="KW-0068">Autocatalytic cleavage</keyword>
<evidence type="ECO:0000256" key="2">
    <source>
        <dbReference type="ARBA" id="ARBA00006660"/>
    </source>
</evidence>
<evidence type="ECO:0000256" key="18">
    <source>
        <dbReference type="SAM" id="MobiDB-lite"/>
    </source>
</evidence>
<dbReference type="PANTHER" id="PTHR12765">
    <property type="entry name" value="RED PROTEIN IK FACTOR CYTOKINE IK"/>
    <property type="match status" value="1"/>
</dbReference>
<evidence type="ECO:0000256" key="4">
    <source>
        <dbReference type="ARBA" id="ARBA00022670"/>
    </source>
</evidence>
<keyword evidence="4" id="KW-0645">Protease</keyword>
<feature type="active site" description="Nucleophile" evidence="15">
    <location>
        <position position="213"/>
    </location>
</feature>
<feature type="compositionally biased region" description="Polar residues" evidence="18">
    <location>
        <begin position="435"/>
        <end position="444"/>
    </location>
</feature>
<sequence length="906" mass="101547">MKLINFIRILFLFETCLFINAIDKSVANNTLPVIVITWDYISAAGKAWDVIYNQKRSALDAIEEGCTLCEAEQCRKTVGFGGSPDENGETTLDAMIMDGVTMDVGAVASLRTVKRAISVARKVLHHTKHTLLGGELAAEFAIEMGFKRESLSTNESYRMWNDWKANKCQPNFWKNVEPDPTISCGPYKSKNIQKNNIRYEEYTLEGSEENHDTIGMLAIDSQGRTAAGTSTNGANHKIRGRIGDSPIPGAGAYADQEVGAAAGTGDGDIMMRFLPSFLVVEEMRRGATPDAAARKAINRIIRHYPTFFGAVIALNNRGEFGAACNGMKGVSLLGSLHSLDMNHSSDTNHVLLSTVMDIVDVHFVRERIRTIYPLKRGGRSQEKQLVKMPETEEEVGMSVRLTNDDFRKLLMTPRASVPSATPASVPGTARDASAKTAQTPQVSGGSRAELRRKKKSFYAKLKKQEEDKMAELAEKYRDRARERRDGTNQDYQAEDPMNNASAYRAVAPDLKSGMDAAERRRQMIQQSKFLGGDMEHTHLVKGLDYALLQKVRSEIEAKEHEQEQEMEKLVKPKEKSKKEPEKKDDDMQFKTKMGRNVYKTIMIMKSKQIERNELFTPGRMAYVIELDDDNADVDIPTTLIRSKADVPTIDNTPTLTTNDIVINKLAQILSYLRQGNRHSKKGKKLKDGRARGDENDIDIQPRPPVADDSIYGDIGDYVPTVTSKKDGQSREKKKSSYFDKPESNLDTDDKANAPQLPNVLQQNAVTATDNNAPKKGALLNKLAAEPEGYAECYPGLDEMQDAIDDSDDEVDYTKMDLGNKKGPIGRWDFDTPEEYSEYMNNKEALPKAAFQYGVKMADGRRTRKYNKEKNEKAELDREWQKIQNIMNKRKPTTTIDGSSEFKVPRY</sequence>
<evidence type="ECO:0000259" key="20">
    <source>
        <dbReference type="Pfam" id="PF07807"/>
    </source>
</evidence>
<dbReference type="FunCoup" id="E2A3S3">
    <property type="interactions" value="2090"/>
</dbReference>
<evidence type="ECO:0000256" key="16">
    <source>
        <dbReference type="PIRSR" id="PIRSR600246-2"/>
    </source>
</evidence>
<accession>E2A3S3</accession>
<dbReference type="FunFam" id="3.60.20.30:FF:000003">
    <property type="entry name" value="N(4)-(Beta-N-acetylglucosaminyl)-L-asparaginase isoform X1"/>
    <property type="match status" value="1"/>
</dbReference>
<feature type="chain" id="PRO_5003156396" description="N(4)-(beta-N-acetylglucosaminyl)-L-asparaginase" evidence="19">
    <location>
        <begin position="22"/>
        <end position="906"/>
    </location>
</feature>
<evidence type="ECO:0000256" key="1">
    <source>
        <dbReference type="ARBA" id="ARBA00004123"/>
    </source>
</evidence>
<dbReference type="OrthoDB" id="3366823at2759"/>
<dbReference type="CDD" id="cd04513">
    <property type="entry name" value="Glycosylasparaginase"/>
    <property type="match status" value="1"/>
</dbReference>
<protein>
    <recommendedName>
        <fullName evidence="11">N(4)-(beta-N-acetylglucosaminyl)-L-asparaginase</fullName>
        <ecNumber evidence="11">3.5.1.26</ecNumber>
    </recommendedName>
    <alternativeName>
        <fullName evidence="13">Aspartylglucosaminidase</fullName>
    </alternativeName>
    <alternativeName>
        <fullName evidence="12">Glycosylasparaginase</fullName>
    </alternativeName>
    <alternativeName>
        <fullName evidence="14">N4-(N-acetyl-beta-glucosaminyl)-L-asparagine amidase</fullName>
    </alternativeName>
</protein>
<feature type="compositionally biased region" description="Basic and acidic residues" evidence="18">
    <location>
        <begin position="723"/>
        <end position="751"/>
    </location>
</feature>
<evidence type="ECO:0000313" key="23">
    <source>
        <dbReference type="Proteomes" id="UP000000311"/>
    </source>
</evidence>
<reference evidence="22 23" key="1">
    <citation type="journal article" date="2010" name="Science">
        <title>Genomic comparison of the ants Camponotus floridanus and Harpegnathos saltator.</title>
        <authorList>
            <person name="Bonasio R."/>
            <person name="Zhang G."/>
            <person name="Ye C."/>
            <person name="Mutti N.S."/>
            <person name="Fang X."/>
            <person name="Qin N."/>
            <person name="Donahue G."/>
            <person name="Yang P."/>
            <person name="Li Q."/>
            <person name="Li C."/>
            <person name="Zhang P."/>
            <person name="Huang Z."/>
            <person name="Berger S.L."/>
            <person name="Reinberg D."/>
            <person name="Wang J."/>
            <person name="Liebig J."/>
        </authorList>
    </citation>
    <scope>NUCLEOTIDE SEQUENCE [LARGE SCALE GENOMIC DNA]</scope>
    <source>
        <strain evidence="23">C129</strain>
    </source>
</reference>
<feature type="domain" description="Protein RED C-terminal" evidence="20">
    <location>
        <begin position="789"/>
        <end position="895"/>
    </location>
</feature>
<evidence type="ECO:0000256" key="17">
    <source>
        <dbReference type="PIRSR" id="PIRSR600246-3"/>
    </source>
</evidence>
<dbReference type="InterPro" id="IPR012492">
    <property type="entry name" value="RED_C"/>
</dbReference>
<keyword evidence="6" id="KW-0378">Hydrolase</keyword>
<feature type="region of interest" description="Disordered" evidence="18">
    <location>
        <begin position="676"/>
        <end position="753"/>
    </location>
</feature>
<evidence type="ECO:0000256" key="13">
    <source>
        <dbReference type="ARBA" id="ARBA00079301"/>
    </source>
</evidence>
<dbReference type="Gene3D" id="3.60.20.30">
    <property type="entry name" value="(Glycosyl)asparaginase"/>
    <property type="match status" value="1"/>
</dbReference>
<evidence type="ECO:0000259" key="21">
    <source>
        <dbReference type="Pfam" id="PF07808"/>
    </source>
</evidence>
<feature type="binding site" evidence="16">
    <location>
        <begin position="241"/>
        <end position="244"/>
    </location>
    <ligand>
        <name>substrate</name>
    </ligand>
</feature>
<dbReference type="AlphaFoldDB" id="E2A3S3"/>
<dbReference type="Pfam" id="PF07807">
    <property type="entry name" value="RED_C"/>
    <property type="match status" value="1"/>
</dbReference>
<keyword evidence="8" id="KW-0539">Nucleus</keyword>
<evidence type="ECO:0000256" key="11">
    <source>
        <dbReference type="ARBA" id="ARBA00066729"/>
    </source>
</evidence>
<dbReference type="EC" id="3.5.1.26" evidence="11"/>
<evidence type="ECO:0000256" key="8">
    <source>
        <dbReference type="ARBA" id="ARBA00023242"/>
    </source>
</evidence>
<dbReference type="EMBL" id="GL436457">
    <property type="protein sequence ID" value="EFN71965.1"/>
    <property type="molecule type" value="Genomic_DNA"/>
</dbReference>
<dbReference type="GO" id="GO:0005634">
    <property type="term" value="C:nucleus"/>
    <property type="evidence" value="ECO:0007669"/>
    <property type="project" value="UniProtKB-SubCell"/>
</dbReference>
<proteinExistence type="inferred from homology"/>
<comment type="similarity">
    <text evidence="2">Belongs to the RED family.</text>
</comment>
<evidence type="ECO:0000256" key="9">
    <source>
        <dbReference type="ARBA" id="ARBA00050421"/>
    </source>
</evidence>
<feature type="site" description="Cleavage; by autolysis" evidence="17">
    <location>
        <begin position="212"/>
        <end position="213"/>
    </location>
</feature>
<comment type="similarity">
    <text evidence="3">Belongs to the Ntn-hydrolase family.</text>
</comment>
<dbReference type="GO" id="GO:0008233">
    <property type="term" value="F:peptidase activity"/>
    <property type="evidence" value="ECO:0007669"/>
    <property type="project" value="UniProtKB-KW"/>
</dbReference>
<feature type="signal peptide" evidence="19">
    <location>
        <begin position="1"/>
        <end position="21"/>
    </location>
</feature>
<evidence type="ECO:0000256" key="5">
    <source>
        <dbReference type="ARBA" id="ARBA00022737"/>
    </source>
</evidence>
<comment type="subcellular location">
    <subcellularLocation>
        <location evidence="1">Nucleus</location>
    </subcellularLocation>
</comment>
<dbReference type="InterPro" id="IPR029055">
    <property type="entry name" value="Ntn_hydrolases_N"/>
</dbReference>
<dbReference type="GO" id="GO:0003948">
    <property type="term" value="F:N4-(beta-N-acetylglucosaminyl)-L-asparaginase activity"/>
    <property type="evidence" value="ECO:0007669"/>
    <property type="project" value="UniProtKB-EC"/>
</dbReference>
<dbReference type="Pfam" id="PF01112">
    <property type="entry name" value="Asparaginase_2"/>
    <property type="match status" value="1"/>
</dbReference>
<dbReference type="InterPro" id="IPR012916">
    <property type="entry name" value="RED_N"/>
</dbReference>
<dbReference type="STRING" id="104421.E2A3S3"/>
<feature type="region of interest" description="Disordered" evidence="18">
    <location>
        <begin position="413"/>
        <end position="450"/>
    </location>
</feature>
<evidence type="ECO:0000256" key="19">
    <source>
        <dbReference type="SAM" id="SignalP"/>
    </source>
</evidence>
<evidence type="ECO:0000256" key="14">
    <source>
        <dbReference type="ARBA" id="ARBA00080645"/>
    </source>
</evidence>
<name>E2A3S3_CAMFO</name>
<evidence type="ECO:0000313" key="22">
    <source>
        <dbReference type="EMBL" id="EFN71965.1"/>
    </source>
</evidence>
<feature type="compositionally biased region" description="Basic and acidic residues" evidence="18">
    <location>
        <begin position="685"/>
        <end position="694"/>
    </location>
</feature>